<dbReference type="InterPro" id="IPR029526">
    <property type="entry name" value="PGBD"/>
</dbReference>
<feature type="domain" description="PiggyBac transposable element-derived protein" evidence="2">
    <location>
        <begin position="98"/>
        <end position="467"/>
    </location>
</feature>
<protein>
    <recommendedName>
        <fullName evidence="2">PiggyBac transposable element-derived protein domain-containing protein</fullName>
    </recommendedName>
</protein>
<feature type="region of interest" description="Disordered" evidence="1">
    <location>
        <begin position="1"/>
        <end position="22"/>
    </location>
</feature>
<gene>
    <name evidence="3" type="ORF">FSP39_024111</name>
</gene>
<evidence type="ECO:0000313" key="4">
    <source>
        <dbReference type="Proteomes" id="UP001186944"/>
    </source>
</evidence>
<reference evidence="3" key="1">
    <citation type="submission" date="2019-08" db="EMBL/GenBank/DDBJ databases">
        <title>The improved chromosome-level genome for the pearl oyster Pinctada fucata martensii using PacBio sequencing and Hi-C.</title>
        <authorList>
            <person name="Zheng Z."/>
        </authorList>
    </citation>
    <scope>NUCLEOTIDE SEQUENCE</scope>
    <source>
        <strain evidence="3">ZZ-2019</strain>
        <tissue evidence="3">Adductor muscle</tissue>
    </source>
</reference>
<feature type="compositionally biased region" description="Acidic residues" evidence="1">
    <location>
        <begin position="1"/>
        <end position="17"/>
    </location>
</feature>
<keyword evidence="4" id="KW-1185">Reference proteome</keyword>
<feature type="region of interest" description="Disordered" evidence="1">
    <location>
        <begin position="64"/>
        <end position="85"/>
    </location>
</feature>
<name>A0AA88YHV9_PINIB</name>
<dbReference type="Pfam" id="PF13843">
    <property type="entry name" value="DDE_Tnp_1_7"/>
    <property type="match status" value="1"/>
</dbReference>
<accession>A0AA88YHV9</accession>
<organism evidence="3 4">
    <name type="scientific">Pinctada imbricata</name>
    <name type="common">Atlantic pearl-oyster</name>
    <name type="synonym">Pinctada martensii</name>
    <dbReference type="NCBI Taxonomy" id="66713"/>
    <lineage>
        <taxon>Eukaryota</taxon>
        <taxon>Metazoa</taxon>
        <taxon>Spiralia</taxon>
        <taxon>Lophotrochozoa</taxon>
        <taxon>Mollusca</taxon>
        <taxon>Bivalvia</taxon>
        <taxon>Autobranchia</taxon>
        <taxon>Pteriomorphia</taxon>
        <taxon>Pterioida</taxon>
        <taxon>Pterioidea</taxon>
        <taxon>Pteriidae</taxon>
        <taxon>Pinctada</taxon>
    </lineage>
</organism>
<proteinExistence type="predicted"/>
<comment type="caution">
    <text evidence="3">The sequence shown here is derived from an EMBL/GenBank/DDBJ whole genome shotgun (WGS) entry which is preliminary data.</text>
</comment>
<feature type="compositionally biased region" description="Polar residues" evidence="1">
    <location>
        <begin position="68"/>
        <end position="81"/>
    </location>
</feature>
<dbReference type="AlphaFoldDB" id="A0AA88YHV9"/>
<evidence type="ECO:0000256" key="1">
    <source>
        <dbReference type="SAM" id="MobiDB-lite"/>
    </source>
</evidence>
<evidence type="ECO:0000313" key="3">
    <source>
        <dbReference type="EMBL" id="KAK3105390.1"/>
    </source>
</evidence>
<dbReference type="Proteomes" id="UP001186944">
    <property type="component" value="Unassembled WGS sequence"/>
</dbReference>
<dbReference type="CDD" id="cd19757">
    <property type="entry name" value="Bbox1"/>
    <property type="match status" value="1"/>
</dbReference>
<sequence length="598" mass="69635">MASDSEESDLSGDENFDDIGNFDVVNVNNDEQRRLERQFRAIVGDSSDSESDFEGFEPEDAYRAPTFDTWTKNENPRNLTDFSERTGPTRVLDGSNSALDFFNLFYTDELMKFIVEMTNLNARRKRESDPQNNKGAWSDVTLEELRAFYGLLFLMEVMSYDRDEMYWSNNAKHWLVGSKFGEIMTRDRFIQIRRYLHFSDDNEASNHRNDKLFKVRRILDSLRNSFQSEYAPHKDISVDEAMIPFKGRLGMKQYMKDKPVKFGIKIKWVAADADTAYCHNFEVYVGKNTENINKNLGMVSQVVISLTKHLEMKGHVIYTDNFYTSPTLADFLYSRQTYLCGTIRVNRKGYPKELVRTAAQARRMARGDSDWLMCGPLLASYWKDNRIVYYLSSYHQPSEANLTTTRRNKDGSETTLSITPTVKGYATNMGGVDRLDQMSRVNKSKKSMRWYRKIEMKLRDIALYNAYVIEGTVIDHTPTHKRKRDLLSFRLDLAHQLIGSYRQERRAFKRPRMQESDEMRLDEKSHWPQATGSTNTVCVVCNKKHNVYKGSHPGCSVAENPCKRTKSTLKCQKCDVPLCCNSRSTCFEDYHTKVYYWQ</sequence>
<dbReference type="PANTHER" id="PTHR46599">
    <property type="entry name" value="PIGGYBAC TRANSPOSABLE ELEMENT-DERIVED PROTEIN 4"/>
    <property type="match status" value="1"/>
</dbReference>
<evidence type="ECO:0000259" key="2">
    <source>
        <dbReference type="Pfam" id="PF13843"/>
    </source>
</evidence>
<dbReference type="PANTHER" id="PTHR46599:SF3">
    <property type="entry name" value="PIGGYBAC TRANSPOSABLE ELEMENT-DERIVED PROTEIN 4"/>
    <property type="match status" value="1"/>
</dbReference>
<dbReference type="EMBL" id="VSWD01000004">
    <property type="protein sequence ID" value="KAK3105390.1"/>
    <property type="molecule type" value="Genomic_DNA"/>
</dbReference>